<dbReference type="SUPFAM" id="SSF48726">
    <property type="entry name" value="Immunoglobulin"/>
    <property type="match status" value="1"/>
</dbReference>
<dbReference type="InterPro" id="IPR007110">
    <property type="entry name" value="Ig-like_dom"/>
</dbReference>
<reference evidence="4" key="2">
    <citation type="submission" date="2025-09" db="UniProtKB">
        <authorList>
            <consortium name="Ensembl"/>
        </authorList>
    </citation>
    <scope>IDENTIFICATION</scope>
</reference>
<dbReference type="InterPro" id="IPR013783">
    <property type="entry name" value="Ig-like_fold"/>
</dbReference>
<proteinExistence type="predicted"/>
<protein>
    <recommendedName>
        <fullName evidence="3">Ig-like domain-containing protein</fullName>
    </recommendedName>
</protein>
<dbReference type="PROSITE" id="PS50835">
    <property type="entry name" value="IG_LIKE"/>
    <property type="match status" value="1"/>
</dbReference>
<evidence type="ECO:0000313" key="5">
    <source>
        <dbReference type="Proteomes" id="UP000257200"/>
    </source>
</evidence>
<dbReference type="SMART" id="SM00407">
    <property type="entry name" value="IGc1"/>
    <property type="match status" value="1"/>
</dbReference>
<sequence>SDNVFPPTVKIVQPSASELSMSDVLTLVCLVSRFSPSNILVYWVEDGQTLPSSRYINSPTWKRKESNSYSMSSRLNVPRSVDKRSTYSCVVRHESSES</sequence>
<dbReference type="Ensembl" id="ENSAPOT00000002683.1">
    <property type="protein sequence ID" value="ENSAPOP00000008772.1"/>
    <property type="gene ID" value="ENSAPOG00000010962.1"/>
</dbReference>
<dbReference type="Gene3D" id="2.60.40.10">
    <property type="entry name" value="Immunoglobulins"/>
    <property type="match status" value="1"/>
</dbReference>
<keyword evidence="5" id="KW-1185">Reference proteome</keyword>
<dbReference type="InParanoid" id="A0A3Q1EY65"/>
<organism evidence="4 5">
    <name type="scientific">Acanthochromis polyacanthus</name>
    <name type="common">spiny chromis</name>
    <dbReference type="NCBI Taxonomy" id="80966"/>
    <lineage>
        <taxon>Eukaryota</taxon>
        <taxon>Metazoa</taxon>
        <taxon>Chordata</taxon>
        <taxon>Craniata</taxon>
        <taxon>Vertebrata</taxon>
        <taxon>Euteleostomi</taxon>
        <taxon>Actinopterygii</taxon>
        <taxon>Neopterygii</taxon>
        <taxon>Teleostei</taxon>
        <taxon>Neoteleostei</taxon>
        <taxon>Acanthomorphata</taxon>
        <taxon>Ovalentaria</taxon>
        <taxon>Pomacentridae</taxon>
        <taxon>Acanthochromis</taxon>
    </lineage>
</organism>
<dbReference type="Pfam" id="PF07654">
    <property type="entry name" value="C1-set"/>
    <property type="match status" value="1"/>
</dbReference>
<dbReference type="FunFam" id="2.60.40.10:FF:000283">
    <property type="entry name" value="Immunoglobulin kappa constant"/>
    <property type="match status" value="1"/>
</dbReference>
<evidence type="ECO:0000313" key="4">
    <source>
        <dbReference type="Ensembl" id="ENSAPOP00000008772.1"/>
    </source>
</evidence>
<dbReference type="AlphaFoldDB" id="A0A3Q1EY65"/>
<dbReference type="Proteomes" id="UP000257200">
    <property type="component" value="Unplaced"/>
</dbReference>
<dbReference type="STRING" id="80966.ENSAPOP00000008772"/>
<dbReference type="InterPro" id="IPR003597">
    <property type="entry name" value="Ig_C1-set"/>
</dbReference>
<reference evidence="4" key="1">
    <citation type="submission" date="2025-08" db="UniProtKB">
        <authorList>
            <consortium name="Ensembl"/>
        </authorList>
    </citation>
    <scope>IDENTIFICATION</scope>
</reference>
<evidence type="ECO:0000256" key="2">
    <source>
        <dbReference type="ARBA" id="ARBA00023319"/>
    </source>
</evidence>
<dbReference type="InterPro" id="IPR036179">
    <property type="entry name" value="Ig-like_dom_sf"/>
</dbReference>
<dbReference type="InterPro" id="IPR050380">
    <property type="entry name" value="Immune_Resp_Modulators"/>
</dbReference>
<name>A0A3Q1EY65_9TELE</name>
<dbReference type="GeneTree" id="ENSGT00940000163371"/>
<evidence type="ECO:0000259" key="3">
    <source>
        <dbReference type="PROSITE" id="PS50835"/>
    </source>
</evidence>
<evidence type="ECO:0000256" key="1">
    <source>
        <dbReference type="ARBA" id="ARBA00023157"/>
    </source>
</evidence>
<feature type="domain" description="Ig-like" evidence="3">
    <location>
        <begin position="7"/>
        <end position="98"/>
    </location>
</feature>
<accession>A0A3Q1EY65</accession>
<keyword evidence="1" id="KW-1015">Disulfide bond</keyword>
<keyword evidence="2" id="KW-0393">Immunoglobulin domain</keyword>
<dbReference type="PANTHER" id="PTHR23411">
    <property type="entry name" value="TAPASIN"/>
    <property type="match status" value="1"/>
</dbReference>